<reference evidence="1" key="2">
    <citation type="submission" date="2024-06" db="UniProtKB">
        <authorList>
            <consortium name="EnsemblMetazoa"/>
        </authorList>
    </citation>
    <scope>IDENTIFICATION</scope>
</reference>
<organism evidence="1 2">
    <name type="scientific">Amphimedon queenslandica</name>
    <name type="common">Sponge</name>
    <dbReference type="NCBI Taxonomy" id="400682"/>
    <lineage>
        <taxon>Eukaryota</taxon>
        <taxon>Metazoa</taxon>
        <taxon>Porifera</taxon>
        <taxon>Demospongiae</taxon>
        <taxon>Heteroscleromorpha</taxon>
        <taxon>Haplosclerida</taxon>
        <taxon>Niphatidae</taxon>
        <taxon>Amphimedon</taxon>
    </lineage>
</organism>
<evidence type="ECO:0000313" key="2">
    <source>
        <dbReference type="Proteomes" id="UP000007879"/>
    </source>
</evidence>
<sequence>MSQRTAHHTAVAANAASGNDETIPVLTKRRREGGFDIKTAKQKIKQVMIENHTDFAGLLQFSLVHVANKLFEVHMIPPEVQKSPTYDAIVTCFLSMMNILDSKSDLEEHCMTFLEALSSVGGPIERVAKRLREKWTTALEGALQFEQSVKRVRTNDQ</sequence>
<dbReference type="KEGG" id="aqu:109591102"/>
<reference evidence="2" key="1">
    <citation type="journal article" date="2010" name="Nature">
        <title>The Amphimedon queenslandica genome and the evolution of animal complexity.</title>
        <authorList>
            <person name="Srivastava M."/>
            <person name="Simakov O."/>
            <person name="Chapman J."/>
            <person name="Fahey B."/>
            <person name="Gauthier M.E."/>
            <person name="Mitros T."/>
            <person name="Richards G.S."/>
            <person name="Conaco C."/>
            <person name="Dacre M."/>
            <person name="Hellsten U."/>
            <person name="Larroux C."/>
            <person name="Putnam N.H."/>
            <person name="Stanke M."/>
            <person name="Adamska M."/>
            <person name="Darling A."/>
            <person name="Degnan S.M."/>
            <person name="Oakley T.H."/>
            <person name="Plachetzki D.C."/>
            <person name="Zhai Y."/>
            <person name="Adamski M."/>
            <person name="Calcino A."/>
            <person name="Cummins S.F."/>
            <person name="Goodstein D.M."/>
            <person name="Harris C."/>
            <person name="Jackson D.J."/>
            <person name="Leys S.P."/>
            <person name="Shu S."/>
            <person name="Woodcroft B.J."/>
            <person name="Vervoort M."/>
            <person name="Kosik K.S."/>
            <person name="Manning G."/>
            <person name="Degnan B.M."/>
            <person name="Rokhsar D.S."/>
        </authorList>
    </citation>
    <scope>NUCLEOTIDE SEQUENCE [LARGE SCALE GENOMIC DNA]</scope>
</reference>
<dbReference type="GeneID" id="109591102"/>
<dbReference type="EnsemblMetazoa" id="XM_020006901.1">
    <property type="protein sequence ID" value="XP_019862460.1"/>
    <property type="gene ID" value="LOC109591102"/>
</dbReference>
<keyword evidence="2" id="KW-1185">Reference proteome</keyword>
<dbReference type="Proteomes" id="UP000007879">
    <property type="component" value="Unassembled WGS sequence"/>
</dbReference>
<proteinExistence type="predicted"/>
<evidence type="ECO:0000313" key="1">
    <source>
        <dbReference type="EnsemblMetazoa" id="XP_019862460.1"/>
    </source>
</evidence>
<name>A0AAN0JZW4_AMPQE</name>
<protein>
    <submittedName>
        <fullName evidence="1">Uncharacterized protein</fullName>
    </submittedName>
</protein>
<accession>A0AAN0JZW4</accession>
<dbReference type="RefSeq" id="XP_019862460.1">
    <property type="nucleotide sequence ID" value="XM_020006901.1"/>
</dbReference>
<dbReference type="AlphaFoldDB" id="A0AAN0JZW4"/>